<feature type="region of interest" description="Disordered" evidence="1">
    <location>
        <begin position="1"/>
        <end position="42"/>
    </location>
</feature>
<name>A0A5C1A9D3_9BACT</name>
<dbReference type="KEGG" id="lrs:PX52LOC_01549"/>
<dbReference type="AlphaFoldDB" id="A0A5C1A9D3"/>
<proteinExistence type="predicted"/>
<evidence type="ECO:0000256" key="1">
    <source>
        <dbReference type="SAM" id="MobiDB-lite"/>
    </source>
</evidence>
<dbReference type="EMBL" id="CP042425">
    <property type="protein sequence ID" value="QEL14656.1"/>
    <property type="molecule type" value="Genomic_DNA"/>
</dbReference>
<accession>A0A5C1A9D3</accession>
<keyword evidence="3" id="KW-1185">Reference proteome</keyword>
<protein>
    <submittedName>
        <fullName evidence="2">Uncharacterized protein</fullName>
    </submittedName>
</protein>
<reference evidence="3" key="1">
    <citation type="submission" date="2019-08" db="EMBL/GenBank/DDBJ databases">
        <title>Limnoglobus roseus gen. nov., sp. nov., a novel freshwater planctomycete with a giant genome from the family Gemmataceae.</title>
        <authorList>
            <person name="Kulichevskaya I.S."/>
            <person name="Naumoff D.G."/>
            <person name="Miroshnikov K."/>
            <person name="Ivanova A."/>
            <person name="Philippov D.A."/>
            <person name="Hakobyan A."/>
            <person name="Rijpstra I.C."/>
            <person name="Sinninghe Damste J.S."/>
            <person name="Liesack W."/>
            <person name="Dedysh S.N."/>
        </authorList>
    </citation>
    <scope>NUCLEOTIDE SEQUENCE [LARGE SCALE GENOMIC DNA]</scope>
    <source>
        <strain evidence="3">PX52</strain>
    </source>
</reference>
<sequence>MSEMVLIGKRLEELEKPKAAERKGGRPAKEETAGKKPAVSEGDVRDKVGAAIGVSGSTYEKAKQVVEQGAQSLVTTVHVGPSTFDSHYSRPPMFAVTPSDNMFDFGCEIGINFTDVENAHPPTIAMLGLALRGSRIAHLV</sequence>
<evidence type="ECO:0000313" key="2">
    <source>
        <dbReference type="EMBL" id="QEL14656.1"/>
    </source>
</evidence>
<organism evidence="2 3">
    <name type="scientific">Limnoglobus roseus</name>
    <dbReference type="NCBI Taxonomy" id="2598579"/>
    <lineage>
        <taxon>Bacteria</taxon>
        <taxon>Pseudomonadati</taxon>
        <taxon>Planctomycetota</taxon>
        <taxon>Planctomycetia</taxon>
        <taxon>Gemmatales</taxon>
        <taxon>Gemmataceae</taxon>
        <taxon>Limnoglobus</taxon>
    </lineage>
</organism>
<feature type="compositionally biased region" description="Basic and acidic residues" evidence="1">
    <location>
        <begin position="9"/>
        <end position="34"/>
    </location>
</feature>
<evidence type="ECO:0000313" key="3">
    <source>
        <dbReference type="Proteomes" id="UP000324974"/>
    </source>
</evidence>
<dbReference type="Proteomes" id="UP000324974">
    <property type="component" value="Chromosome"/>
</dbReference>
<gene>
    <name evidence="2" type="ORF">PX52LOC_01549</name>
</gene>